<comment type="caution">
    <text evidence="1">The sequence shown here is derived from an EMBL/GenBank/DDBJ whole genome shotgun (WGS) entry which is preliminary data.</text>
</comment>
<dbReference type="Proteomes" id="UP001286456">
    <property type="component" value="Unassembled WGS sequence"/>
</dbReference>
<reference evidence="1" key="2">
    <citation type="submission" date="2023-06" db="EMBL/GenBank/DDBJ databases">
        <authorList>
            <consortium name="Lawrence Berkeley National Laboratory"/>
            <person name="Haridas S."/>
            <person name="Hensen N."/>
            <person name="Bonometti L."/>
            <person name="Westerberg I."/>
            <person name="Brannstrom I.O."/>
            <person name="Guillou S."/>
            <person name="Cros-Aarteil S."/>
            <person name="Calhoun S."/>
            <person name="Kuo A."/>
            <person name="Mondo S."/>
            <person name="Pangilinan J."/>
            <person name="Riley R."/>
            <person name="Labutti K."/>
            <person name="Andreopoulos B."/>
            <person name="Lipzen A."/>
            <person name="Chen C."/>
            <person name="Yanf M."/>
            <person name="Daum C."/>
            <person name="Ng V."/>
            <person name="Clum A."/>
            <person name="Steindorff A."/>
            <person name="Ohm R."/>
            <person name="Martin F."/>
            <person name="Silar P."/>
            <person name="Natvig D."/>
            <person name="Lalanne C."/>
            <person name="Gautier V."/>
            <person name="Ament-Velasquez S.L."/>
            <person name="Kruys A."/>
            <person name="Hutchinson M.I."/>
            <person name="Powell A.J."/>
            <person name="Barry K."/>
            <person name="Miller A.N."/>
            <person name="Grigoriev I.V."/>
            <person name="Debuchy R."/>
            <person name="Gladieux P."/>
            <person name="Thoren M.H."/>
            <person name="Johannesson H."/>
        </authorList>
    </citation>
    <scope>NUCLEOTIDE SEQUENCE</scope>
    <source>
        <strain evidence="1">SMH4131-1</strain>
    </source>
</reference>
<dbReference type="AlphaFoldDB" id="A0AAE0INY2"/>
<dbReference type="EMBL" id="JAUEPO010000003">
    <property type="protein sequence ID" value="KAK3328678.1"/>
    <property type="molecule type" value="Genomic_DNA"/>
</dbReference>
<name>A0AAE0INY2_9PEZI</name>
<organism evidence="1 2">
    <name type="scientific">Cercophora scortea</name>
    <dbReference type="NCBI Taxonomy" id="314031"/>
    <lineage>
        <taxon>Eukaryota</taxon>
        <taxon>Fungi</taxon>
        <taxon>Dikarya</taxon>
        <taxon>Ascomycota</taxon>
        <taxon>Pezizomycotina</taxon>
        <taxon>Sordariomycetes</taxon>
        <taxon>Sordariomycetidae</taxon>
        <taxon>Sordariales</taxon>
        <taxon>Lasiosphaeriaceae</taxon>
        <taxon>Cercophora</taxon>
    </lineage>
</organism>
<proteinExistence type="predicted"/>
<gene>
    <name evidence="1" type="ORF">B0T19DRAFT_196979</name>
</gene>
<keyword evidence="2" id="KW-1185">Reference proteome</keyword>
<sequence>MLVDTASALGNEELYHLLHSSWSAKMDFRVSYQTTSAAVLKEVQSMHEADKSLSMTRAASTAILASICGCAHMLGYSPISPDALPMIIPLVCIPASYITWECLNMCNSSQKAQHATQLEVTSRQLNTAFEQYHLAIARAFASQVLKIELSEMGSVAEMNKVLECLGVDPAYLGDMRYVDAFSDHRLETFLFSYGPFQDQFKAVVDEN</sequence>
<protein>
    <submittedName>
        <fullName evidence="1">Uncharacterized protein</fullName>
    </submittedName>
</protein>
<accession>A0AAE0INY2</accession>
<reference evidence="1" key="1">
    <citation type="journal article" date="2023" name="Mol. Phylogenet. Evol.">
        <title>Genome-scale phylogeny and comparative genomics of the fungal order Sordariales.</title>
        <authorList>
            <person name="Hensen N."/>
            <person name="Bonometti L."/>
            <person name="Westerberg I."/>
            <person name="Brannstrom I.O."/>
            <person name="Guillou S."/>
            <person name="Cros-Aarteil S."/>
            <person name="Calhoun S."/>
            <person name="Haridas S."/>
            <person name="Kuo A."/>
            <person name="Mondo S."/>
            <person name="Pangilinan J."/>
            <person name="Riley R."/>
            <person name="LaButti K."/>
            <person name="Andreopoulos B."/>
            <person name="Lipzen A."/>
            <person name="Chen C."/>
            <person name="Yan M."/>
            <person name="Daum C."/>
            <person name="Ng V."/>
            <person name="Clum A."/>
            <person name="Steindorff A."/>
            <person name="Ohm R.A."/>
            <person name="Martin F."/>
            <person name="Silar P."/>
            <person name="Natvig D.O."/>
            <person name="Lalanne C."/>
            <person name="Gautier V."/>
            <person name="Ament-Velasquez S.L."/>
            <person name="Kruys A."/>
            <person name="Hutchinson M.I."/>
            <person name="Powell A.J."/>
            <person name="Barry K."/>
            <person name="Miller A.N."/>
            <person name="Grigoriev I.V."/>
            <person name="Debuchy R."/>
            <person name="Gladieux P."/>
            <person name="Hiltunen Thoren M."/>
            <person name="Johannesson H."/>
        </authorList>
    </citation>
    <scope>NUCLEOTIDE SEQUENCE</scope>
    <source>
        <strain evidence="1">SMH4131-1</strain>
    </source>
</reference>
<evidence type="ECO:0000313" key="2">
    <source>
        <dbReference type="Proteomes" id="UP001286456"/>
    </source>
</evidence>
<evidence type="ECO:0000313" key="1">
    <source>
        <dbReference type="EMBL" id="KAK3328678.1"/>
    </source>
</evidence>